<dbReference type="GO" id="GO:0006355">
    <property type="term" value="P:regulation of DNA-templated transcription"/>
    <property type="evidence" value="ECO:0007669"/>
    <property type="project" value="InterPro"/>
</dbReference>
<name>A0A9R0QPS9_TRITD</name>
<keyword evidence="8 10" id="KW-0539">Nucleus</keyword>
<dbReference type="EMBL" id="LT934112">
    <property type="protein sequence ID" value="VAH15144.1"/>
    <property type="molecule type" value="Genomic_DNA"/>
</dbReference>
<sequence>MDKDDDDPISLFVFLVHTRRRKNPRGNGDCDERNPRRCEFTLWTPTTRRDGAKLICVGLECKYRRGLASRQEIAGKTQGHEQSSECQSANGRHVIKPPSTTGRPVTAPTYNLLPSPPHLAEPPPVTDRRARRQTEPTAPTPTPPPLARLQLPAMSVETERSSTESSAASGLDFEDTALTLRLPGSDPDRKRASTSDPDCPSPTAAASDSPPSPKAQVVGWPPVRSFRKNALAAAASSKTKFVKVAVDGAPYLRKVDLKAYAGYTSSASYDQLLATLQDKFISHLTVRKLGNEEMKLVDAVSGTEYVPTYEDKDGDWMLVGDVPWRMFVETCQRIRLMKSSEVVNLAPRAGR</sequence>
<protein>
    <recommendedName>
        <fullName evidence="10">Auxin-responsive protein</fullName>
    </recommendedName>
</protein>
<dbReference type="PANTHER" id="PTHR31734:SF34">
    <property type="entry name" value="AUXIN-RESPONSIVE PROTEIN IAA15"/>
    <property type="match status" value="1"/>
</dbReference>
<dbReference type="AlphaFoldDB" id="A0A9R0QPS9"/>
<evidence type="ECO:0000256" key="11">
    <source>
        <dbReference type="SAM" id="MobiDB-lite"/>
    </source>
</evidence>
<dbReference type="InterPro" id="IPR053793">
    <property type="entry name" value="PB1-like"/>
</dbReference>
<accession>A0A9R0QPS9</accession>
<evidence type="ECO:0000256" key="5">
    <source>
        <dbReference type="ARBA" id="ARBA00022491"/>
    </source>
</evidence>
<feature type="compositionally biased region" description="Pro residues" evidence="11">
    <location>
        <begin position="114"/>
        <end position="125"/>
    </location>
</feature>
<dbReference type="Pfam" id="PF02309">
    <property type="entry name" value="AUX_IAA"/>
    <property type="match status" value="1"/>
</dbReference>
<evidence type="ECO:0000256" key="2">
    <source>
        <dbReference type="ARBA" id="ARBA00004123"/>
    </source>
</evidence>
<feature type="compositionally biased region" description="Low complexity" evidence="11">
    <location>
        <begin position="195"/>
        <end position="209"/>
    </location>
</feature>
<evidence type="ECO:0000313" key="13">
    <source>
        <dbReference type="EMBL" id="VAH15144.1"/>
    </source>
</evidence>
<evidence type="ECO:0000256" key="6">
    <source>
        <dbReference type="ARBA" id="ARBA00023015"/>
    </source>
</evidence>
<comment type="function">
    <text evidence="1 10">Aux/IAA proteins are short-lived transcriptional factors that function as repressors of early auxin response genes at low auxin concentrations.</text>
</comment>
<dbReference type="Proteomes" id="UP000324705">
    <property type="component" value="Chromosome 1B"/>
</dbReference>
<dbReference type="PANTHER" id="PTHR31734">
    <property type="entry name" value="AUXIN-RESPONSIVE PROTEIN IAA17"/>
    <property type="match status" value="1"/>
</dbReference>
<evidence type="ECO:0000256" key="7">
    <source>
        <dbReference type="ARBA" id="ARBA00023163"/>
    </source>
</evidence>
<organism evidence="13 14">
    <name type="scientific">Triticum turgidum subsp. durum</name>
    <name type="common">Durum wheat</name>
    <name type="synonym">Triticum durum</name>
    <dbReference type="NCBI Taxonomy" id="4567"/>
    <lineage>
        <taxon>Eukaryota</taxon>
        <taxon>Viridiplantae</taxon>
        <taxon>Streptophyta</taxon>
        <taxon>Embryophyta</taxon>
        <taxon>Tracheophyta</taxon>
        <taxon>Spermatophyta</taxon>
        <taxon>Magnoliopsida</taxon>
        <taxon>Liliopsida</taxon>
        <taxon>Poales</taxon>
        <taxon>Poaceae</taxon>
        <taxon>BOP clade</taxon>
        <taxon>Pooideae</taxon>
        <taxon>Triticodae</taxon>
        <taxon>Triticeae</taxon>
        <taxon>Triticinae</taxon>
        <taxon>Triticum</taxon>
    </lineage>
</organism>
<comment type="similarity">
    <text evidence="3 10">Belongs to the Aux/IAA family.</text>
</comment>
<keyword evidence="6 10" id="KW-0805">Transcription regulation</keyword>
<dbReference type="GO" id="GO:0005634">
    <property type="term" value="C:nucleus"/>
    <property type="evidence" value="ECO:0007669"/>
    <property type="project" value="UniProtKB-SubCell"/>
</dbReference>
<reference evidence="13 14" key="1">
    <citation type="submission" date="2017-09" db="EMBL/GenBank/DDBJ databases">
        <authorList>
            <consortium name="International Durum Wheat Genome Sequencing Consortium (IDWGSC)"/>
            <person name="Milanesi L."/>
        </authorList>
    </citation>
    <scope>NUCLEOTIDE SEQUENCE [LARGE SCALE GENOMIC DNA]</scope>
    <source>
        <strain evidence="14">cv. Svevo</strain>
    </source>
</reference>
<evidence type="ECO:0000259" key="12">
    <source>
        <dbReference type="PROSITE" id="PS51745"/>
    </source>
</evidence>
<feature type="region of interest" description="Disordered" evidence="11">
    <location>
        <begin position="73"/>
        <end position="216"/>
    </location>
</feature>
<gene>
    <name evidence="13" type="ORF">TRITD_1Bv1G061710</name>
</gene>
<evidence type="ECO:0000256" key="9">
    <source>
        <dbReference type="ARBA" id="ARBA00023294"/>
    </source>
</evidence>
<keyword evidence="7 10" id="KW-0804">Transcription</keyword>
<proteinExistence type="inferred from homology"/>
<dbReference type="InterPro" id="IPR033389">
    <property type="entry name" value="AUX/IAA_dom"/>
</dbReference>
<evidence type="ECO:0000256" key="8">
    <source>
        <dbReference type="ARBA" id="ARBA00023242"/>
    </source>
</evidence>
<keyword evidence="14" id="KW-1185">Reference proteome</keyword>
<dbReference type="Gramene" id="TRITD1Bv1G061710.4">
    <property type="protein sequence ID" value="TRITD1Bv1G061710.4"/>
    <property type="gene ID" value="TRITD1Bv1G061710"/>
</dbReference>
<feature type="domain" description="PB1" evidence="12">
    <location>
        <begin position="239"/>
        <end position="350"/>
    </location>
</feature>
<dbReference type="InterPro" id="IPR003311">
    <property type="entry name" value="AUX_IAA"/>
</dbReference>
<evidence type="ECO:0000256" key="4">
    <source>
        <dbReference type="ARBA" id="ARBA00011726"/>
    </source>
</evidence>
<keyword evidence="5 10" id="KW-0678">Repressor</keyword>
<comment type="subcellular location">
    <subcellularLocation>
        <location evidence="2 10">Nucleus</location>
    </subcellularLocation>
</comment>
<dbReference type="Gene3D" id="3.10.20.90">
    <property type="entry name" value="Phosphatidylinositol 3-kinase Catalytic Subunit, Chain A, domain 1"/>
    <property type="match status" value="1"/>
</dbReference>
<comment type="subunit">
    <text evidence="4 10">Homodimers and heterodimers.</text>
</comment>
<evidence type="ECO:0000313" key="14">
    <source>
        <dbReference type="Proteomes" id="UP000324705"/>
    </source>
</evidence>
<keyword evidence="9 10" id="KW-0927">Auxin signaling pathway</keyword>
<evidence type="ECO:0000256" key="1">
    <source>
        <dbReference type="ARBA" id="ARBA00002159"/>
    </source>
</evidence>
<evidence type="ECO:0000256" key="3">
    <source>
        <dbReference type="ARBA" id="ARBA00006728"/>
    </source>
</evidence>
<feature type="compositionally biased region" description="Low complexity" evidence="11">
    <location>
        <begin position="147"/>
        <end position="156"/>
    </location>
</feature>
<dbReference type="PROSITE" id="PS51745">
    <property type="entry name" value="PB1"/>
    <property type="match status" value="1"/>
</dbReference>
<dbReference type="SUPFAM" id="SSF54277">
    <property type="entry name" value="CAD &amp; PB1 domains"/>
    <property type="match status" value="1"/>
</dbReference>
<dbReference type="GO" id="GO:0009734">
    <property type="term" value="P:auxin-activated signaling pathway"/>
    <property type="evidence" value="ECO:0007669"/>
    <property type="project" value="UniProtKB-UniRule"/>
</dbReference>
<evidence type="ECO:0000256" key="10">
    <source>
        <dbReference type="RuleBase" id="RU004549"/>
    </source>
</evidence>